<feature type="region of interest" description="Disordered" evidence="2">
    <location>
        <begin position="472"/>
        <end position="520"/>
    </location>
</feature>
<dbReference type="AlphaFoldDB" id="A0A6P0HAS9"/>
<evidence type="ECO:0000256" key="2">
    <source>
        <dbReference type="SAM" id="MobiDB-lite"/>
    </source>
</evidence>
<dbReference type="InterPro" id="IPR051398">
    <property type="entry name" value="Polysacch_Deacetylase"/>
</dbReference>
<dbReference type="GO" id="GO:0005975">
    <property type="term" value="P:carbohydrate metabolic process"/>
    <property type="evidence" value="ECO:0007669"/>
    <property type="project" value="InterPro"/>
</dbReference>
<dbReference type="GO" id="GO:0016810">
    <property type="term" value="F:hydrolase activity, acting on carbon-nitrogen (but not peptide) bonds"/>
    <property type="evidence" value="ECO:0007669"/>
    <property type="project" value="InterPro"/>
</dbReference>
<dbReference type="PANTHER" id="PTHR34216">
    <property type="match status" value="1"/>
</dbReference>
<organism evidence="5 7">
    <name type="scientific">Modestobacter muralis</name>
    <dbReference type="NCBI Taxonomy" id="1608614"/>
    <lineage>
        <taxon>Bacteria</taxon>
        <taxon>Bacillati</taxon>
        <taxon>Actinomycetota</taxon>
        <taxon>Actinomycetes</taxon>
        <taxon>Geodermatophilales</taxon>
        <taxon>Geodermatophilaceae</taxon>
        <taxon>Modestobacter</taxon>
    </lineage>
</organism>
<name>A0A6P0HAS9_9ACTN</name>
<proteinExistence type="predicted"/>
<sequence>MSVARSRDLSLSREVVAGLVLLALVVLTGWAGALPSAQAAASPTVVTLTFDDGDADQLAAAQTLRDNGLAGTFYVPSGWIGAPGYLSRADLGSIAAAGHEIGGHTVNHADLTQVPATEAKAQICNGRATLQSWGFQPRSFAYPFSTSNPTVEQLAAQCGYDTSRGLGDVRSPASCAACPRAETLPPANPNYLKAPDQVDSSWTLAQLKAQVTNATQNGGGWVVLTFHHVCTNIGAADCQADQSITPAVFNQFAAWLKTYRDAPANRTTVKTVDQTVRQYKAAAYPAYRTATAVAPKPVAAVGTNALTNPSLEATDAATGFPSCFQAAGWGTNTAAWAAVSPGRTGTKAQKLTVTGYSSGDAKLMPNLDLVTCAPSVTPGRTYTLSTWYQSTAVSQFALYYRDGSGTWFYWTSSPWLAATATPTTWTEATFTTPAVPAGATGVSFGLALIANGTLVTDDIAFVDRGTATAAPSALATTSSRTAAAPPTAQRQQSSEVAEVPGIGSRPGTQVAAEPATDGQG</sequence>
<dbReference type="EMBL" id="JAAGWB010000051">
    <property type="protein sequence ID" value="NEN52545.1"/>
    <property type="molecule type" value="Genomic_DNA"/>
</dbReference>
<reference evidence="4 6" key="1">
    <citation type="submission" date="2020-01" db="EMBL/GenBank/DDBJ databases">
        <title>the WGS Modestobacter muralis CPCC 204518.</title>
        <authorList>
            <person name="Jiang Z."/>
        </authorList>
    </citation>
    <scope>NUCLEOTIDE SEQUENCE [LARGE SCALE GENOMIC DNA]</scope>
    <source>
        <strain evidence="4 6">DSM 100205</strain>
    </source>
</reference>
<evidence type="ECO:0000259" key="3">
    <source>
        <dbReference type="PROSITE" id="PS51677"/>
    </source>
</evidence>
<comment type="caution">
    <text evidence="5">The sequence shown here is derived from an EMBL/GenBank/DDBJ whole genome shotgun (WGS) entry which is preliminary data.</text>
</comment>
<keyword evidence="1" id="KW-0732">Signal</keyword>
<evidence type="ECO:0000256" key="1">
    <source>
        <dbReference type="ARBA" id="ARBA00022729"/>
    </source>
</evidence>
<dbReference type="InterPro" id="IPR011330">
    <property type="entry name" value="Glyco_hydro/deAcase_b/a-brl"/>
</dbReference>
<evidence type="ECO:0000313" key="4">
    <source>
        <dbReference type="EMBL" id="NEK95657.1"/>
    </source>
</evidence>
<dbReference type="SUPFAM" id="SSF88713">
    <property type="entry name" value="Glycoside hydrolase/deacetylase"/>
    <property type="match status" value="1"/>
</dbReference>
<dbReference type="RefSeq" id="WP_163612208.1">
    <property type="nucleotide sequence ID" value="NZ_JAAGWB010000051.1"/>
</dbReference>
<evidence type="ECO:0000313" key="7">
    <source>
        <dbReference type="Proteomes" id="UP000471152"/>
    </source>
</evidence>
<accession>A0A6P0HAS9</accession>
<protein>
    <submittedName>
        <fullName evidence="5">Polysaccharide deacetylase family protein</fullName>
    </submittedName>
</protein>
<dbReference type="EMBL" id="JAAGWH010000049">
    <property type="protein sequence ID" value="NEK95657.1"/>
    <property type="molecule type" value="Genomic_DNA"/>
</dbReference>
<feature type="domain" description="NodB homology" evidence="3">
    <location>
        <begin position="44"/>
        <end position="257"/>
    </location>
</feature>
<dbReference type="Proteomes" id="UP000471152">
    <property type="component" value="Unassembled WGS sequence"/>
</dbReference>
<gene>
    <name evidence="5" type="ORF">G3R41_16655</name>
    <name evidence="4" type="ORF">GCU67_16005</name>
</gene>
<dbReference type="CDD" id="cd10967">
    <property type="entry name" value="CE4_GLA_like_6s"/>
    <property type="match status" value="1"/>
</dbReference>
<dbReference type="Gene3D" id="2.60.120.260">
    <property type="entry name" value="Galactose-binding domain-like"/>
    <property type="match status" value="1"/>
</dbReference>
<evidence type="ECO:0000313" key="5">
    <source>
        <dbReference type="EMBL" id="NEN52545.1"/>
    </source>
</evidence>
<dbReference type="PANTHER" id="PTHR34216:SF11">
    <property type="entry name" value="CHITOOLIGOSACCHARIDE DEACETYLASE"/>
    <property type="match status" value="1"/>
</dbReference>
<keyword evidence="6" id="KW-1185">Reference proteome</keyword>
<feature type="compositionally biased region" description="Low complexity" evidence="2">
    <location>
        <begin position="472"/>
        <end position="494"/>
    </location>
</feature>
<dbReference type="InterPro" id="IPR002509">
    <property type="entry name" value="NODB_dom"/>
</dbReference>
<reference evidence="5 7" key="2">
    <citation type="submission" date="2020-02" db="EMBL/GenBank/DDBJ databases">
        <title>The WGS of Modestobacter muralis DSM 100205.</title>
        <authorList>
            <person name="Jiang Z."/>
        </authorList>
    </citation>
    <scope>NUCLEOTIDE SEQUENCE [LARGE SCALE GENOMIC DNA]</scope>
    <source>
        <strain evidence="5 7">DSM 100205</strain>
    </source>
</reference>
<dbReference type="Proteomes" id="UP000468828">
    <property type="component" value="Unassembled WGS sequence"/>
</dbReference>
<dbReference type="Pfam" id="PF01522">
    <property type="entry name" value="Polysacc_deac_1"/>
    <property type="match status" value="1"/>
</dbReference>
<dbReference type="Gene3D" id="3.20.20.370">
    <property type="entry name" value="Glycoside hydrolase/deacetylase"/>
    <property type="match status" value="1"/>
</dbReference>
<dbReference type="PROSITE" id="PS51677">
    <property type="entry name" value="NODB"/>
    <property type="match status" value="1"/>
</dbReference>
<evidence type="ECO:0000313" key="6">
    <source>
        <dbReference type="Proteomes" id="UP000468828"/>
    </source>
</evidence>